<gene>
    <name evidence="2" type="ORF">MENT_LOCUS18953</name>
</gene>
<proteinExistence type="predicted"/>
<comment type="caution">
    <text evidence="2">The sequence shown here is derived from an EMBL/GenBank/DDBJ whole genome shotgun (WGS) entry which is preliminary data.</text>
</comment>
<protein>
    <submittedName>
        <fullName evidence="2">Uncharacterized protein</fullName>
    </submittedName>
</protein>
<dbReference type="Proteomes" id="UP000580250">
    <property type="component" value="Unassembled WGS sequence"/>
</dbReference>
<dbReference type="OrthoDB" id="5877837at2759"/>
<dbReference type="EMBL" id="CAJEWN010000130">
    <property type="protein sequence ID" value="CAD2167652.1"/>
    <property type="molecule type" value="Genomic_DNA"/>
</dbReference>
<sequence>MNFKLIFFLSLISLFFKFSFTTPPPNPFFNIKQQQLVEPFGEDKFNKNERSMLPGMQMLTGTAALVHPFLRRTDPTTSTNFIGSTDTPMDLETWSKIQAIKTNQENAVISQLAQMAPQKRNLLIKELNNGNSTATTELIKRIIKDLTESRDGQVVFPQLGLASLDRQVEATLNAVDQNLPPPNPFTSGISPTTPQPNPFNQMMFVNNNEFSNIPTPLQFNPINPQHRRQQQFASPTTFPLKYLNRNYQNYSSYFIPYLNGETKGFIPRSENSSPFYTFSSPPATPTPLSTTLELNKNNGQQPNLNLSRPLINNFKNKNNSIITPFSSFQNKNNGNFTNKLF</sequence>
<dbReference type="AlphaFoldDB" id="A0A6V7UYC8"/>
<evidence type="ECO:0000313" key="2">
    <source>
        <dbReference type="EMBL" id="CAD2167652.1"/>
    </source>
</evidence>
<feature type="signal peptide" evidence="1">
    <location>
        <begin position="1"/>
        <end position="21"/>
    </location>
</feature>
<keyword evidence="1" id="KW-0732">Signal</keyword>
<organism evidence="2 3">
    <name type="scientific">Meloidogyne enterolobii</name>
    <name type="common">Root-knot nematode worm</name>
    <name type="synonym">Meloidogyne mayaguensis</name>
    <dbReference type="NCBI Taxonomy" id="390850"/>
    <lineage>
        <taxon>Eukaryota</taxon>
        <taxon>Metazoa</taxon>
        <taxon>Ecdysozoa</taxon>
        <taxon>Nematoda</taxon>
        <taxon>Chromadorea</taxon>
        <taxon>Rhabditida</taxon>
        <taxon>Tylenchina</taxon>
        <taxon>Tylenchomorpha</taxon>
        <taxon>Tylenchoidea</taxon>
        <taxon>Meloidogynidae</taxon>
        <taxon>Meloidogyninae</taxon>
        <taxon>Meloidogyne</taxon>
    </lineage>
</organism>
<feature type="chain" id="PRO_5028293014" evidence="1">
    <location>
        <begin position="22"/>
        <end position="341"/>
    </location>
</feature>
<reference evidence="2 3" key="1">
    <citation type="submission" date="2020-08" db="EMBL/GenBank/DDBJ databases">
        <authorList>
            <person name="Koutsovoulos G."/>
            <person name="Danchin GJ E."/>
        </authorList>
    </citation>
    <scope>NUCLEOTIDE SEQUENCE [LARGE SCALE GENOMIC DNA]</scope>
</reference>
<evidence type="ECO:0000256" key="1">
    <source>
        <dbReference type="SAM" id="SignalP"/>
    </source>
</evidence>
<evidence type="ECO:0000313" key="3">
    <source>
        <dbReference type="Proteomes" id="UP000580250"/>
    </source>
</evidence>
<name>A0A6V7UYC8_MELEN</name>
<accession>A0A6V7UYC8</accession>